<dbReference type="Gene3D" id="3.30.420.10">
    <property type="entry name" value="Ribonuclease H-like superfamily/Ribonuclease H"/>
    <property type="match status" value="1"/>
</dbReference>
<protein>
    <submittedName>
        <fullName evidence="2">Gag-pol</fullName>
    </submittedName>
</protein>
<accession>A0A371I640</accession>
<dbReference type="GO" id="GO:0015074">
    <property type="term" value="P:DNA integration"/>
    <property type="evidence" value="ECO:0007669"/>
    <property type="project" value="InterPro"/>
</dbReference>
<dbReference type="Proteomes" id="UP000257109">
    <property type="component" value="Unassembled WGS sequence"/>
</dbReference>
<proteinExistence type="predicted"/>
<dbReference type="InterPro" id="IPR050951">
    <property type="entry name" value="Retrovirus_Pol_polyprotein"/>
</dbReference>
<dbReference type="GO" id="GO:0003676">
    <property type="term" value="F:nucleic acid binding"/>
    <property type="evidence" value="ECO:0007669"/>
    <property type="project" value="InterPro"/>
</dbReference>
<evidence type="ECO:0000259" key="1">
    <source>
        <dbReference type="PROSITE" id="PS50994"/>
    </source>
</evidence>
<dbReference type="SUPFAM" id="SSF53098">
    <property type="entry name" value="Ribonuclease H-like"/>
    <property type="match status" value="1"/>
</dbReference>
<reference evidence="2" key="1">
    <citation type="submission" date="2018-05" db="EMBL/GenBank/DDBJ databases">
        <title>Draft genome of Mucuna pruriens seed.</title>
        <authorList>
            <person name="Nnadi N.E."/>
            <person name="Vos R."/>
            <person name="Hasami M.H."/>
            <person name="Devisetty U.K."/>
            <person name="Aguiy J.C."/>
        </authorList>
    </citation>
    <scope>NUCLEOTIDE SEQUENCE [LARGE SCALE GENOMIC DNA]</scope>
    <source>
        <strain evidence="2">JCA_2017</strain>
    </source>
</reference>
<dbReference type="InterPro" id="IPR036397">
    <property type="entry name" value="RNaseH_sf"/>
</dbReference>
<feature type="domain" description="Integrase catalytic" evidence="1">
    <location>
        <begin position="70"/>
        <end position="197"/>
    </location>
</feature>
<evidence type="ECO:0000313" key="3">
    <source>
        <dbReference type="Proteomes" id="UP000257109"/>
    </source>
</evidence>
<dbReference type="OrthoDB" id="1713704at2759"/>
<dbReference type="PANTHER" id="PTHR37984:SF5">
    <property type="entry name" value="PROTEIN NYNRIN-LIKE"/>
    <property type="match status" value="1"/>
</dbReference>
<sequence>MPNTTFGMILTYGDFAVIKLFAGASLKPRSIRSSNSAMQHLEVDAMDQLGVPGEFLIAAFIGPLFSERLIYSSPLVINVKKLEWQLPEGMKCPNSPSYYVKFLMCGVEVIATKTNDAKVVVYFLKSNFFCWLGVPKVLISDQGSHFYNRAMTSLRHKYGVMHRTATAYHPQTNGQAEVFNREIEKILQKMTKPNRKD</sequence>
<dbReference type="InterPro" id="IPR012337">
    <property type="entry name" value="RNaseH-like_sf"/>
</dbReference>
<name>A0A371I640_MUCPR</name>
<comment type="caution">
    <text evidence="2">The sequence shown here is derived from an EMBL/GenBank/DDBJ whole genome shotgun (WGS) entry which is preliminary data.</text>
</comment>
<dbReference type="PANTHER" id="PTHR37984">
    <property type="entry name" value="PROTEIN CBG26694"/>
    <property type="match status" value="1"/>
</dbReference>
<dbReference type="AlphaFoldDB" id="A0A371I640"/>
<organism evidence="2 3">
    <name type="scientific">Mucuna pruriens</name>
    <name type="common">Velvet bean</name>
    <name type="synonym">Dolichos pruriens</name>
    <dbReference type="NCBI Taxonomy" id="157652"/>
    <lineage>
        <taxon>Eukaryota</taxon>
        <taxon>Viridiplantae</taxon>
        <taxon>Streptophyta</taxon>
        <taxon>Embryophyta</taxon>
        <taxon>Tracheophyta</taxon>
        <taxon>Spermatophyta</taxon>
        <taxon>Magnoliopsida</taxon>
        <taxon>eudicotyledons</taxon>
        <taxon>Gunneridae</taxon>
        <taxon>Pentapetalae</taxon>
        <taxon>rosids</taxon>
        <taxon>fabids</taxon>
        <taxon>Fabales</taxon>
        <taxon>Fabaceae</taxon>
        <taxon>Papilionoideae</taxon>
        <taxon>50 kb inversion clade</taxon>
        <taxon>NPAAA clade</taxon>
        <taxon>indigoferoid/millettioid clade</taxon>
        <taxon>Phaseoleae</taxon>
        <taxon>Mucuna</taxon>
    </lineage>
</organism>
<dbReference type="InterPro" id="IPR001584">
    <property type="entry name" value="Integrase_cat-core"/>
</dbReference>
<evidence type="ECO:0000313" key="2">
    <source>
        <dbReference type="EMBL" id="RDY10513.1"/>
    </source>
</evidence>
<dbReference type="PROSITE" id="PS50994">
    <property type="entry name" value="INTEGRASE"/>
    <property type="match status" value="1"/>
</dbReference>
<dbReference type="EMBL" id="QJKJ01000827">
    <property type="protein sequence ID" value="RDY10513.1"/>
    <property type="molecule type" value="Genomic_DNA"/>
</dbReference>
<gene>
    <name evidence="2" type="primary">gag-pol</name>
    <name evidence="2" type="ORF">CR513_04954</name>
</gene>
<feature type="non-terminal residue" evidence="2">
    <location>
        <position position="1"/>
    </location>
</feature>
<keyword evidence="3" id="KW-1185">Reference proteome</keyword>